<dbReference type="OrthoDB" id="1862401at2759"/>
<dbReference type="PANTHER" id="PTHR31625">
    <property type="match status" value="1"/>
</dbReference>
<evidence type="ECO:0000256" key="3">
    <source>
        <dbReference type="SAM" id="MobiDB-lite"/>
    </source>
</evidence>
<evidence type="ECO:0000256" key="2">
    <source>
        <dbReference type="ARBA" id="ARBA00023315"/>
    </source>
</evidence>
<name>A0A7I8K1V4_SPIIN</name>
<dbReference type="EMBL" id="LR746265">
    <property type="protein sequence ID" value="CAA7390784.1"/>
    <property type="molecule type" value="Genomic_DNA"/>
</dbReference>
<dbReference type="GO" id="GO:0016747">
    <property type="term" value="F:acyltransferase activity, transferring groups other than amino-acyl groups"/>
    <property type="evidence" value="ECO:0007669"/>
    <property type="project" value="UniProtKB-ARBA"/>
</dbReference>
<protein>
    <submittedName>
        <fullName evidence="4">Uncharacterized protein</fullName>
    </submittedName>
</protein>
<evidence type="ECO:0000313" key="4">
    <source>
        <dbReference type="EMBL" id="CAA7390784.1"/>
    </source>
</evidence>
<sequence length="457" mass="49393">MAPAQQQEVPGTGKKVVEQSRISPAPGSDVPETLPLTFFDYVFLPFHPVQRVFFYDLPCSLSDFLRSHLPHLKLSLSLALRDFRPLAGSLRLGSSGGKPEIRCSGSDAVAFTVAESGDDFHDVSGNHARDCARFYPLVPPLPPGTEGGPVLALQVTLFPNAGVALGITVSHAIADGSTSAHFLKTWAGICRLGTGGMAPCHVAAAPPSYDRSVVRDPKGLERTFLRDLKLMQVDRRLDALDLHGRNDVVLATFVLSWEQLKKMGERLSSRTGMECSPYTVASGLIWSCLVKARGGSGGKTEYFGFVTGCRARLDPPLPATYFGNCLGICRVEAEGRDLEGEDGAYIASMAIWKVIRGLEGGGAFRGAEDWIRDIHSLASTGILTVAGSPKLGLYQVDFGWGRPRKIEVISIERTSAMSIAEWGKDGRGFEIGLALPRELMRGFSALLADRLKLFRSS</sequence>
<dbReference type="InterPro" id="IPR051504">
    <property type="entry name" value="Plant_metabolite_acyltrans"/>
</dbReference>
<keyword evidence="5" id="KW-1185">Reference proteome</keyword>
<dbReference type="InterPro" id="IPR023213">
    <property type="entry name" value="CAT-like_dom_sf"/>
</dbReference>
<accession>A0A7I8K1V4</accession>
<gene>
    <name evidence="4" type="ORF">SI8410_02002212</name>
</gene>
<evidence type="ECO:0000313" key="5">
    <source>
        <dbReference type="Proteomes" id="UP000663760"/>
    </source>
</evidence>
<proteinExistence type="predicted"/>
<dbReference type="Pfam" id="PF02458">
    <property type="entry name" value="Transferase"/>
    <property type="match status" value="1"/>
</dbReference>
<dbReference type="Gene3D" id="3.30.559.10">
    <property type="entry name" value="Chloramphenicol acetyltransferase-like domain"/>
    <property type="match status" value="2"/>
</dbReference>
<dbReference type="Proteomes" id="UP000663760">
    <property type="component" value="Chromosome 2"/>
</dbReference>
<organism evidence="4 5">
    <name type="scientific">Spirodela intermedia</name>
    <name type="common">Intermediate duckweed</name>
    <dbReference type="NCBI Taxonomy" id="51605"/>
    <lineage>
        <taxon>Eukaryota</taxon>
        <taxon>Viridiplantae</taxon>
        <taxon>Streptophyta</taxon>
        <taxon>Embryophyta</taxon>
        <taxon>Tracheophyta</taxon>
        <taxon>Spermatophyta</taxon>
        <taxon>Magnoliopsida</taxon>
        <taxon>Liliopsida</taxon>
        <taxon>Araceae</taxon>
        <taxon>Lemnoideae</taxon>
        <taxon>Spirodela</taxon>
    </lineage>
</organism>
<feature type="region of interest" description="Disordered" evidence="3">
    <location>
        <begin position="1"/>
        <end position="28"/>
    </location>
</feature>
<reference evidence="4" key="1">
    <citation type="submission" date="2020-02" db="EMBL/GenBank/DDBJ databases">
        <authorList>
            <person name="Scholz U."/>
            <person name="Mascher M."/>
            <person name="Fiebig A."/>
        </authorList>
    </citation>
    <scope>NUCLEOTIDE SEQUENCE</scope>
</reference>
<keyword evidence="1" id="KW-0808">Transferase</keyword>
<keyword evidence="2" id="KW-0012">Acyltransferase</keyword>
<dbReference type="AlphaFoldDB" id="A0A7I8K1V4"/>
<evidence type="ECO:0000256" key="1">
    <source>
        <dbReference type="ARBA" id="ARBA00022679"/>
    </source>
</evidence>